<keyword evidence="9" id="KW-0408">Iron</keyword>
<comment type="catalytic activity">
    <reaction evidence="11">
        <text>S-sulfanylglutathione + O2 + H2O = sulfite + glutathione + 2 H(+)</text>
        <dbReference type="Rhea" id="RHEA:12981"/>
        <dbReference type="ChEBI" id="CHEBI:15377"/>
        <dbReference type="ChEBI" id="CHEBI:15378"/>
        <dbReference type="ChEBI" id="CHEBI:15379"/>
        <dbReference type="ChEBI" id="CHEBI:17359"/>
        <dbReference type="ChEBI" id="CHEBI:57925"/>
        <dbReference type="ChEBI" id="CHEBI:58905"/>
        <dbReference type="EC" id="1.13.11.18"/>
    </reaction>
</comment>
<dbReference type="Gene3D" id="3.90.190.10">
    <property type="entry name" value="Protein tyrosine phosphatase superfamily"/>
    <property type="match status" value="1"/>
</dbReference>
<dbReference type="InterPro" id="IPR001279">
    <property type="entry name" value="Metallo-B-lactamas"/>
</dbReference>
<reference evidence="15" key="1">
    <citation type="submission" date="2023-08" db="EMBL/GenBank/DDBJ databases">
        <authorList>
            <person name="Chen Y."/>
            <person name="Shah S."/>
            <person name="Dougan E. K."/>
            <person name="Thang M."/>
            <person name="Chan C."/>
        </authorList>
    </citation>
    <scope>NUCLEOTIDE SEQUENCE</scope>
</reference>
<organism evidence="15 16">
    <name type="scientific">Effrenium voratum</name>
    <dbReference type="NCBI Taxonomy" id="2562239"/>
    <lineage>
        <taxon>Eukaryota</taxon>
        <taxon>Sar</taxon>
        <taxon>Alveolata</taxon>
        <taxon>Dinophyceae</taxon>
        <taxon>Suessiales</taxon>
        <taxon>Symbiodiniaceae</taxon>
        <taxon>Effrenium</taxon>
    </lineage>
</organism>
<dbReference type="CDD" id="cd07724">
    <property type="entry name" value="POD-like_MBL-fold"/>
    <property type="match status" value="1"/>
</dbReference>
<dbReference type="Pfam" id="PF00753">
    <property type="entry name" value="Lactamase_B"/>
    <property type="match status" value="1"/>
</dbReference>
<dbReference type="EMBL" id="CAUJNA010000305">
    <property type="protein sequence ID" value="CAJ1375200.1"/>
    <property type="molecule type" value="Genomic_DNA"/>
</dbReference>
<dbReference type="SUPFAM" id="SSF69118">
    <property type="entry name" value="AhpD-like"/>
    <property type="match status" value="1"/>
</dbReference>
<protein>
    <recommendedName>
        <fullName evidence="12">persulfide dioxygenase</fullName>
        <ecNumber evidence="12">1.13.11.18</ecNumber>
    </recommendedName>
    <alternativeName>
        <fullName evidence="13">Sulfur dioxygenase ETHE1</fullName>
    </alternativeName>
</protein>
<comment type="cofactor">
    <cofactor evidence="1">
        <name>Fe(2+)</name>
        <dbReference type="ChEBI" id="CHEBI:29033"/>
    </cofactor>
</comment>
<keyword evidence="16" id="KW-1185">Reference proteome</keyword>
<dbReference type="GO" id="GO:0006749">
    <property type="term" value="P:glutathione metabolic process"/>
    <property type="evidence" value="ECO:0007669"/>
    <property type="project" value="InterPro"/>
</dbReference>
<dbReference type="GO" id="GO:0070813">
    <property type="term" value="P:hydrogen sulfide metabolic process"/>
    <property type="evidence" value="ECO:0007669"/>
    <property type="project" value="TreeGrafter"/>
</dbReference>
<dbReference type="GO" id="GO:0046872">
    <property type="term" value="F:metal ion binding"/>
    <property type="evidence" value="ECO:0007669"/>
    <property type="project" value="UniProtKB-KW"/>
</dbReference>
<name>A0AA36HTT0_9DINO</name>
<evidence type="ECO:0000256" key="9">
    <source>
        <dbReference type="ARBA" id="ARBA00023004"/>
    </source>
</evidence>
<keyword evidence="7" id="KW-0007">Acetylation</keyword>
<evidence type="ECO:0000256" key="2">
    <source>
        <dbReference type="ARBA" id="ARBA00004173"/>
    </source>
</evidence>
<dbReference type="Proteomes" id="UP001178507">
    <property type="component" value="Unassembled WGS sequence"/>
</dbReference>
<keyword evidence="4" id="KW-0479">Metal-binding</keyword>
<evidence type="ECO:0000256" key="4">
    <source>
        <dbReference type="ARBA" id="ARBA00022723"/>
    </source>
</evidence>
<dbReference type="FunFam" id="3.60.15.10:FF:000013">
    <property type="entry name" value="Persulfide dioxygenase ETHE1, mitochondrial"/>
    <property type="match status" value="1"/>
</dbReference>
<dbReference type="InterPro" id="IPR036866">
    <property type="entry name" value="RibonucZ/Hydroxyglut_hydro"/>
</dbReference>
<evidence type="ECO:0000256" key="5">
    <source>
        <dbReference type="ARBA" id="ARBA00022946"/>
    </source>
</evidence>
<evidence type="ECO:0000256" key="13">
    <source>
        <dbReference type="ARBA" id="ARBA00077964"/>
    </source>
</evidence>
<keyword evidence="8" id="KW-0560">Oxidoreductase</keyword>
<dbReference type="PANTHER" id="PTHR43084:SF1">
    <property type="entry name" value="PERSULFIDE DIOXYGENASE ETHE1, MITOCHONDRIAL"/>
    <property type="match status" value="1"/>
</dbReference>
<keyword evidence="6" id="KW-0223">Dioxygenase</keyword>
<evidence type="ECO:0000256" key="7">
    <source>
        <dbReference type="ARBA" id="ARBA00022990"/>
    </source>
</evidence>
<feature type="domain" description="Metallo-beta-lactamase" evidence="14">
    <location>
        <begin position="196"/>
        <end position="359"/>
    </location>
</feature>
<dbReference type="Gene3D" id="1.20.1290.10">
    <property type="entry name" value="AhpD-like"/>
    <property type="match status" value="1"/>
</dbReference>
<evidence type="ECO:0000313" key="15">
    <source>
        <dbReference type="EMBL" id="CAJ1375200.1"/>
    </source>
</evidence>
<dbReference type="EC" id="1.13.11.18" evidence="12"/>
<dbReference type="Gene3D" id="3.60.15.10">
    <property type="entry name" value="Ribonuclease Z/Hydroxyacylglutathione hydrolase-like"/>
    <property type="match status" value="1"/>
</dbReference>
<dbReference type="InterPro" id="IPR044528">
    <property type="entry name" value="POD-like_MBL-fold"/>
</dbReference>
<keyword evidence="10" id="KW-0496">Mitochondrion</keyword>
<gene>
    <name evidence="15" type="ORF">EVOR1521_LOCUS4530</name>
</gene>
<dbReference type="AlphaFoldDB" id="A0AA36HTT0"/>
<dbReference type="InterPro" id="IPR029032">
    <property type="entry name" value="AhpD-like"/>
</dbReference>
<accession>A0AA36HTT0</accession>
<dbReference type="SUPFAM" id="SSF56281">
    <property type="entry name" value="Metallo-hydrolase/oxidoreductase"/>
    <property type="match status" value="1"/>
</dbReference>
<evidence type="ECO:0000256" key="12">
    <source>
        <dbReference type="ARBA" id="ARBA00066686"/>
    </source>
</evidence>
<evidence type="ECO:0000259" key="14">
    <source>
        <dbReference type="SMART" id="SM00849"/>
    </source>
</evidence>
<comment type="similarity">
    <text evidence="3">Belongs to the metallo-beta-lactamase superfamily. Glyoxalase II family.</text>
</comment>
<dbReference type="InterPro" id="IPR051682">
    <property type="entry name" value="Mito_Persulfide_Diox"/>
</dbReference>
<sequence>MGCGSSAGAAEKAVAPAPGYDREALDKISKEFPVRLPALPGDVIVSGNLPVEVVTQLARHCKGWLYVNAETDPNFLPEAIKGQGSAVQVLPFKPSKDLAASDVEEVVSTIEKMPRPLMIQCTTANRAAIALLLWMAEQSGYNRGSAELLVKDLGLDTVRPEAQQWLQSRLPALGEEVKPLVPRCPEVRQLFDETSSTLTYLLTCTETSEAILIDPVLEQKTRDLKLLEELGLKLKYVVNTHCHADHITSGSVIRQSMPEVKTMISKASGASADVHIAHGDVIECGRLRLEVRATPGHTDGCVSLLLRTGTASFVFTGDTLLIRGCGRTDFQQGDARQLYKNVHEQIFSLPGSTIVCPGHDYKNRSVSTVEEERRFNPRLTKPLDEFVEIMENLNLPNPKKMDVAVPANLMCGVQDDPWQSASTEAKVWSPEDLEVEEPSAVKIEAPRDAELAEAEIEISLHDQILAGAKDASGRPVKTRVNEATGGLLGPFNAFLRSPGLGKDVAGLAERLRFGAAAPQRLLEICILRTVKSTGAQYALWSHGKLALAAGVPEEVVRCLSDGGDPRKECGSLLREENAALALCDELLKPGMAVSEETYASAKEALGECFTFEVETIILEFDDSRWRPLWASICC</sequence>
<evidence type="ECO:0000256" key="10">
    <source>
        <dbReference type="ARBA" id="ARBA00023128"/>
    </source>
</evidence>
<keyword evidence="5" id="KW-0809">Transit peptide</keyword>
<evidence type="ECO:0000256" key="1">
    <source>
        <dbReference type="ARBA" id="ARBA00001954"/>
    </source>
</evidence>
<evidence type="ECO:0000256" key="11">
    <source>
        <dbReference type="ARBA" id="ARBA00050990"/>
    </source>
</evidence>
<comment type="caution">
    <text evidence="15">The sequence shown here is derived from an EMBL/GenBank/DDBJ whole genome shotgun (WGS) entry which is preliminary data.</text>
</comment>
<evidence type="ECO:0000256" key="8">
    <source>
        <dbReference type="ARBA" id="ARBA00023002"/>
    </source>
</evidence>
<evidence type="ECO:0000256" key="6">
    <source>
        <dbReference type="ARBA" id="ARBA00022964"/>
    </source>
</evidence>
<comment type="subcellular location">
    <subcellularLocation>
        <location evidence="2">Mitochondrion</location>
    </subcellularLocation>
</comment>
<evidence type="ECO:0000256" key="3">
    <source>
        <dbReference type="ARBA" id="ARBA00006759"/>
    </source>
</evidence>
<evidence type="ECO:0000313" key="16">
    <source>
        <dbReference type="Proteomes" id="UP001178507"/>
    </source>
</evidence>
<dbReference type="InterPro" id="IPR029021">
    <property type="entry name" value="Prot-tyrosine_phosphatase-like"/>
</dbReference>
<dbReference type="SMART" id="SM00849">
    <property type="entry name" value="Lactamase_B"/>
    <property type="match status" value="1"/>
</dbReference>
<dbReference type="GO" id="GO:0050313">
    <property type="term" value="F:sulfur dioxygenase activity"/>
    <property type="evidence" value="ECO:0007669"/>
    <property type="project" value="UniProtKB-EC"/>
</dbReference>
<dbReference type="PANTHER" id="PTHR43084">
    <property type="entry name" value="PERSULFIDE DIOXYGENASE ETHE1"/>
    <property type="match status" value="1"/>
</dbReference>
<dbReference type="GO" id="GO:0005739">
    <property type="term" value="C:mitochondrion"/>
    <property type="evidence" value="ECO:0007669"/>
    <property type="project" value="UniProtKB-SubCell"/>
</dbReference>
<proteinExistence type="inferred from homology"/>